<evidence type="ECO:0008006" key="4">
    <source>
        <dbReference type="Google" id="ProtNLM"/>
    </source>
</evidence>
<proteinExistence type="predicted"/>
<reference evidence="2 3" key="1">
    <citation type="submission" date="2019-12" db="EMBL/GenBank/DDBJ databases">
        <title>Paraburkholderia acidiphila 7Q-K02 sp. nov and Paraburkholderia acidisoli DHF22 sp. nov., two strains isolated from forest soil.</title>
        <authorList>
            <person name="Gao Z."/>
            <person name="Qiu L."/>
        </authorList>
    </citation>
    <scope>NUCLEOTIDE SEQUENCE [LARGE SCALE GENOMIC DNA]</scope>
    <source>
        <strain evidence="2 3">DHF22</strain>
    </source>
</reference>
<dbReference type="AlphaFoldDB" id="A0A7Z2GI95"/>
<sequence>MFDFSRLKWLPALAVAALLAACAGPAKQQVDYTALRAARPHTIVVLPPLNETSDVNATNGMLSQMTMPLAEAGYYVLPVAEVAETFKQNGLTTAADIQDVSPAKLRKIFGADAALYTKVTQYGSVYQVVDANTFVTASAKLVGLANGDVLWEGKGSASGKELGNYGVNGGLITSLVQAAVKQVAHTLSDESWAVAGLTSRKLLSAGQPNGLLYGPRSPKFGTD</sequence>
<gene>
    <name evidence="2" type="ORF">FAZ98_11465</name>
</gene>
<dbReference type="EMBL" id="CP046913">
    <property type="protein sequence ID" value="QGZ62297.1"/>
    <property type="molecule type" value="Genomic_DNA"/>
</dbReference>
<protein>
    <recommendedName>
        <fullName evidence="4">Lipoprotein</fullName>
    </recommendedName>
</protein>
<evidence type="ECO:0000313" key="3">
    <source>
        <dbReference type="Proteomes" id="UP000433577"/>
    </source>
</evidence>
<evidence type="ECO:0000313" key="2">
    <source>
        <dbReference type="EMBL" id="QGZ62297.1"/>
    </source>
</evidence>
<name>A0A7Z2GI95_9BURK</name>
<feature type="signal peptide" evidence="1">
    <location>
        <begin position="1"/>
        <end position="28"/>
    </location>
</feature>
<dbReference type="InterPro" id="IPR008517">
    <property type="entry name" value="GNA1162-like"/>
</dbReference>
<organism evidence="2 3">
    <name type="scientific">Paraburkholderia acidisoli</name>
    <dbReference type="NCBI Taxonomy" id="2571748"/>
    <lineage>
        <taxon>Bacteria</taxon>
        <taxon>Pseudomonadati</taxon>
        <taxon>Pseudomonadota</taxon>
        <taxon>Betaproteobacteria</taxon>
        <taxon>Burkholderiales</taxon>
        <taxon>Burkholderiaceae</taxon>
        <taxon>Paraburkholderia</taxon>
    </lineage>
</organism>
<keyword evidence="1" id="KW-0732">Signal</keyword>
<keyword evidence="3" id="KW-1185">Reference proteome</keyword>
<dbReference type="Proteomes" id="UP000433577">
    <property type="component" value="Chromosome 1"/>
</dbReference>
<dbReference type="OrthoDB" id="1014694at2"/>
<accession>A0A7Z2GI95</accession>
<dbReference type="RefSeq" id="WP_158951324.1">
    <property type="nucleotide sequence ID" value="NZ_CP046913.1"/>
</dbReference>
<dbReference type="Gene3D" id="3.40.50.10610">
    <property type="entry name" value="ABC-type transport auxiliary lipoprotein component"/>
    <property type="match status" value="1"/>
</dbReference>
<dbReference type="Pfam" id="PF05643">
    <property type="entry name" value="GNA1162-like"/>
    <property type="match status" value="1"/>
</dbReference>
<dbReference type="PROSITE" id="PS51257">
    <property type="entry name" value="PROKAR_LIPOPROTEIN"/>
    <property type="match status" value="1"/>
</dbReference>
<evidence type="ECO:0000256" key="1">
    <source>
        <dbReference type="SAM" id="SignalP"/>
    </source>
</evidence>
<feature type="chain" id="PRO_5030913896" description="Lipoprotein" evidence="1">
    <location>
        <begin position="29"/>
        <end position="223"/>
    </location>
</feature>
<dbReference type="KEGG" id="pacs:FAZ98_11465"/>